<dbReference type="GO" id="GO:0006805">
    <property type="term" value="P:xenobiotic metabolic process"/>
    <property type="evidence" value="ECO:0007669"/>
    <property type="project" value="TreeGrafter"/>
</dbReference>
<name>A0A914QVY6_9BILA</name>
<keyword evidence="4 8" id="KW-0560">Oxidoreductase</keyword>
<dbReference type="InterPro" id="IPR050182">
    <property type="entry name" value="Cytochrome_P450_fam2"/>
</dbReference>
<dbReference type="AlphaFoldDB" id="A0A914QVY6"/>
<dbReference type="PANTHER" id="PTHR24300:SF375">
    <property type="entry name" value="CYTOCHROME P450 FAMILY"/>
    <property type="match status" value="1"/>
</dbReference>
<dbReference type="FunFam" id="1.10.630.10:FF:000036">
    <property type="entry name" value="CYtochrome P450 family"/>
    <property type="match status" value="1"/>
</dbReference>
<dbReference type="InterPro" id="IPR002401">
    <property type="entry name" value="Cyt_P450_E_grp-I"/>
</dbReference>
<dbReference type="InterPro" id="IPR036396">
    <property type="entry name" value="Cyt_P450_sf"/>
</dbReference>
<organism evidence="9 10">
    <name type="scientific">Panagrolaimus davidi</name>
    <dbReference type="NCBI Taxonomy" id="227884"/>
    <lineage>
        <taxon>Eukaryota</taxon>
        <taxon>Metazoa</taxon>
        <taxon>Ecdysozoa</taxon>
        <taxon>Nematoda</taxon>
        <taxon>Chromadorea</taxon>
        <taxon>Rhabditida</taxon>
        <taxon>Tylenchina</taxon>
        <taxon>Panagrolaimomorpha</taxon>
        <taxon>Panagrolaimoidea</taxon>
        <taxon>Panagrolaimidae</taxon>
        <taxon>Panagrolaimus</taxon>
    </lineage>
</organism>
<dbReference type="Gene3D" id="1.10.630.10">
    <property type="entry name" value="Cytochrome P450"/>
    <property type="match status" value="1"/>
</dbReference>
<comment type="cofactor">
    <cofactor evidence="1 7">
        <name>heme</name>
        <dbReference type="ChEBI" id="CHEBI:30413"/>
    </cofactor>
</comment>
<evidence type="ECO:0000256" key="2">
    <source>
        <dbReference type="ARBA" id="ARBA00010617"/>
    </source>
</evidence>
<evidence type="ECO:0000256" key="6">
    <source>
        <dbReference type="ARBA" id="ARBA00023033"/>
    </source>
</evidence>
<accession>A0A914QVY6</accession>
<dbReference type="SUPFAM" id="SSF48264">
    <property type="entry name" value="Cytochrome P450"/>
    <property type="match status" value="1"/>
</dbReference>
<evidence type="ECO:0000256" key="4">
    <source>
        <dbReference type="ARBA" id="ARBA00023002"/>
    </source>
</evidence>
<evidence type="ECO:0000256" key="5">
    <source>
        <dbReference type="ARBA" id="ARBA00023004"/>
    </source>
</evidence>
<feature type="binding site" description="axial binding residue" evidence="7">
    <location>
        <position position="440"/>
    </location>
    <ligand>
        <name>heme</name>
        <dbReference type="ChEBI" id="CHEBI:30413"/>
    </ligand>
    <ligandPart>
        <name>Fe</name>
        <dbReference type="ChEBI" id="CHEBI:18248"/>
    </ligandPart>
</feature>
<dbReference type="GO" id="GO:0005737">
    <property type="term" value="C:cytoplasm"/>
    <property type="evidence" value="ECO:0007669"/>
    <property type="project" value="TreeGrafter"/>
</dbReference>
<proteinExistence type="inferred from homology"/>
<dbReference type="PANTHER" id="PTHR24300">
    <property type="entry name" value="CYTOCHROME P450 508A4-RELATED"/>
    <property type="match status" value="1"/>
</dbReference>
<keyword evidence="7 8" id="KW-0349">Heme</keyword>
<keyword evidence="3 7" id="KW-0479">Metal-binding</keyword>
<keyword evidence="5 7" id="KW-0408">Iron</keyword>
<reference evidence="10" key="1">
    <citation type="submission" date="2022-11" db="UniProtKB">
        <authorList>
            <consortium name="WormBaseParasite"/>
        </authorList>
    </citation>
    <scope>IDENTIFICATION</scope>
</reference>
<dbReference type="GO" id="GO:0006082">
    <property type="term" value="P:organic acid metabolic process"/>
    <property type="evidence" value="ECO:0007669"/>
    <property type="project" value="TreeGrafter"/>
</dbReference>
<dbReference type="GO" id="GO:0016712">
    <property type="term" value="F:oxidoreductase activity, acting on paired donors, with incorporation or reduction of molecular oxygen, reduced flavin or flavoprotein as one donor, and incorporation of one atom of oxygen"/>
    <property type="evidence" value="ECO:0007669"/>
    <property type="project" value="TreeGrafter"/>
</dbReference>
<keyword evidence="9" id="KW-1185">Reference proteome</keyword>
<dbReference type="PRINTS" id="PR00463">
    <property type="entry name" value="EP450I"/>
</dbReference>
<sequence length="494" mass="57507">MFFIILLFIFIVLFYNYFWKRRNFPPGPPPLPLLGNVLEFDHQEADYKTFKKWKEKYGDIYTFWASEKPFIVLCDYQLLQDTLVKDGETYSGRICVGEFNPHVRGGEFGVVFIDGDLWKEHRRFAIQVFRNFGMGKNVMEEKIQLELGYFFEDIETSLSRGENIQNLIPKIEITVASIINQLLFGFAYHEKAEVEKFTKIKETINKHMQIATYPGTLFAMHYPKIAPYLPILKDRYHGFINGYKIITEYCKEQISAHKAKRSTDAEPNDYVDAYLREAELKGNDSTFTEVQLINALYDIFIAGQETTANTIIFSVIYALNYPEKLNKLYHELDKVIGSDRRITLADRNSLPYCNAFIFEVQRLVNLLPQNLPHKLTKDVEIRGYKIPKNTVILPQISSVLYDEKAFPNPETFIPERFLDSEGQPKRIDEFIPFSLGKRQCLGESLAKMELYLIIANFFNQYKLEPENGSPPSMKKVPGVTVQPHPFKCSLKKRY</sequence>
<dbReference type="PRINTS" id="PR00385">
    <property type="entry name" value="P450"/>
</dbReference>
<evidence type="ECO:0000256" key="1">
    <source>
        <dbReference type="ARBA" id="ARBA00001971"/>
    </source>
</evidence>
<dbReference type="Pfam" id="PF00067">
    <property type="entry name" value="p450"/>
    <property type="match status" value="1"/>
</dbReference>
<dbReference type="InterPro" id="IPR017972">
    <property type="entry name" value="Cyt_P450_CS"/>
</dbReference>
<dbReference type="InterPro" id="IPR001128">
    <property type="entry name" value="Cyt_P450"/>
</dbReference>
<comment type="similarity">
    <text evidence="2 8">Belongs to the cytochrome P450 family.</text>
</comment>
<evidence type="ECO:0000256" key="3">
    <source>
        <dbReference type="ARBA" id="ARBA00022723"/>
    </source>
</evidence>
<evidence type="ECO:0000256" key="8">
    <source>
        <dbReference type="RuleBase" id="RU000461"/>
    </source>
</evidence>
<keyword evidence="6 8" id="KW-0503">Monooxygenase</keyword>
<protein>
    <submittedName>
        <fullName evidence="10">Cytochrome P450</fullName>
    </submittedName>
</protein>
<dbReference type="PROSITE" id="PS00086">
    <property type="entry name" value="CYTOCHROME_P450"/>
    <property type="match status" value="1"/>
</dbReference>
<evidence type="ECO:0000313" key="9">
    <source>
        <dbReference type="Proteomes" id="UP000887578"/>
    </source>
</evidence>
<evidence type="ECO:0000313" key="10">
    <source>
        <dbReference type="WBParaSite" id="PDA_v2.g8183.t1"/>
    </source>
</evidence>
<dbReference type="Proteomes" id="UP000887578">
    <property type="component" value="Unplaced"/>
</dbReference>
<dbReference type="CDD" id="cd20617">
    <property type="entry name" value="CYP1_2-like"/>
    <property type="match status" value="1"/>
</dbReference>
<dbReference type="GO" id="GO:0005506">
    <property type="term" value="F:iron ion binding"/>
    <property type="evidence" value="ECO:0007669"/>
    <property type="project" value="InterPro"/>
</dbReference>
<dbReference type="GO" id="GO:0020037">
    <property type="term" value="F:heme binding"/>
    <property type="evidence" value="ECO:0007669"/>
    <property type="project" value="InterPro"/>
</dbReference>
<evidence type="ECO:0000256" key="7">
    <source>
        <dbReference type="PIRSR" id="PIRSR602401-1"/>
    </source>
</evidence>
<dbReference type="WBParaSite" id="PDA_v2.g8183.t1">
    <property type="protein sequence ID" value="PDA_v2.g8183.t1"/>
    <property type="gene ID" value="PDA_v2.g8183"/>
</dbReference>